<dbReference type="Proteomes" id="UP000024900">
    <property type="component" value="Unassembled WGS sequence"/>
</dbReference>
<protein>
    <submittedName>
        <fullName evidence="2">Putative sulfur globule protein</fullName>
    </submittedName>
</protein>
<evidence type="ECO:0000313" key="3">
    <source>
        <dbReference type="Proteomes" id="UP000024900"/>
    </source>
</evidence>
<reference evidence="2 3" key="1">
    <citation type="journal article" date="2014" name="BMC Genomics">
        <title>Comparative genomics of Bradyrhizobium japonicum CPAC 15 and Bradyrhizobium diazoefficiens CPAC 7: elite model strains for understanding symbiotic performance with soybean.</title>
        <authorList>
            <person name="Siqueira A.F."/>
            <person name="Ormeno-Orrillo E."/>
            <person name="Souza R.C."/>
            <person name="Rodrigues E.P."/>
            <person name="Almeida L.G."/>
            <person name="Barcellos F.G."/>
            <person name="Batista J.S."/>
            <person name="Nakatami A.S."/>
            <person name="Martinez-Romero E."/>
            <person name="Vasconcelos A.T."/>
            <person name="Hungria M."/>
        </authorList>
    </citation>
    <scope>NUCLEOTIDE SEQUENCE [LARGE SCALE GENOMIC DNA]</scope>
    <source>
        <strain evidence="2 3">SEMIA 5080</strain>
    </source>
</reference>
<sequence length="124" mass="13584">MVQLRRRKVGSTKPKPDHQADRFGGLSIDAIPRAGSFEEITMLRKLSLAAVAAVALGAALAPTSASAHWHGGGWGWHGGGWHHGYGWGGPRFYAPVSYGYGGCYVRRLVPTPWGPRWRLINRCY</sequence>
<organism evidence="2 3">
    <name type="scientific">Bradyrhizobium diazoefficiens SEMIA 5080</name>
    <dbReference type="NCBI Taxonomy" id="754504"/>
    <lineage>
        <taxon>Bacteria</taxon>
        <taxon>Pseudomonadati</taxon>
        <taxon>Pseudomonadota</taxon>
        <taxon>Alphaproteobacteria</taxon>
        <taxon>Hyphomicrobiales</taxon>
        <taxon>Nitrobacteraceae</taxon>
        <taxon>Bradyrhizobium</taxon>
    </lineage>
</organism>
<evidence type="ECO:0000256" key="1">
    <source>
        <dbReference type="SAM" id="MobiDB-lite"/>
    </source>
</evidence>
<proteinExistence type="predicted"/>
<feature type="compositionally biased region" description="Basic residues" evidence="1">
    <location>
        <begin position="1"/>
        <end position="10"/>
    </location>
</feature>
<evidence type="ECO:0000313" key="2">
    <source>
        <dbReference type="EMBL" id="KGJ69665.1"/>
    </source>
</evidence>
<name>A0A837CL01_9BRAD</name>
<dbReference type="EMBL" id="ADOU02000004">
    <property type="protein sequence ID" value="KGJ69665.1"/>
    <property type="molecule type" value="Genomic_DNA"/>
</dbReference>
<gene>
    <name evidence="2" type="ORF">BJA5080_04572</name>
</gene>
<feature type="region of interest" description="Disordered" evidence="1">
    <location>
        <begin position="1"/>
        <end position="23"/>
    </location>
</feature>
<comment type="caution">
    <text evidence="2">The sequence shown here is derived from an EMBL/GenBank/DDBJ whole genome shotgun (WGS) entry which is preliminary data.</text>
</comment>
<dbReference type="AlphaFoldDB" id="A0A837CL01"/>
<accession>A0A837CL01</accession>